<keyword evidence="3" id="KW-1185">Reference proteome</keyword>
<gene>
    <name evidence="2" type="ORF">HK097_005560</name>
</gene>
<dbReference type="EMBL" id="JADGJD010000026">
    <property type="protein sequence ID" value="KAJ3056636.1"/>
    <property type="molecule type" value="Genomic_DNA"/>
</dbReference>
<reference evidence="2" key="1">
    <citation type="submission" date="2020-05" db="EMBL/GenBank/DDBJ databases">
        <title>Phylogenomic resolution of chytrid fungi.</title>
        <authorList>
            <person name="Stajich J.E."/>
            <person name="Amses K."/>
            <person name="Simmons R."/>
            <person name="Seto K."/>
            <person name="Myers J."/>
            <person name="Bonds A."/>
            <person name="Quandt C.A."/>
            <person name="Barry K."/>
            <person name="Liu P."/>
            <person name="Grigoriev I."/>
            <person name="Longcore J.E."/>
            <person name="James T.Y."/>
        </authorList>
    </citation>
    <scope>NUCLEOTIDE SEQUENCE</scope>
    <source>
        <strain evidence="2">JEL0318</strain>
    </source>
</reference>
<accession>A0AAD5SM76</accession>
<evidence type="ECO:0000313" key="3">
    <source>
        <dbReference type="Proteomes" id="UP001212841"/>
    </source>
</evidence>
<proteinExistence type="predicted"/>
<dbReference type="AlphaFoldDB" id="A0AAD5SM76"/>
<sequence>MATGAGYEPLMGLNQLQQASDHRDDLKRYQNLHLATSSTESVPRAPVVSGPIAGVDTGFGGGHNGPTTATADYSYGSGPTNFVSAGATIGNQSSSGATQLEQYAALRNAAESVIGHFPTAGLHGSYTNGISEPGISHVNSGGPAYSSDYPATNAPGGTSFPSNLAPQSKVGYTPNYTTNAHAATGPKPNLVSRQTVNGPIGQGTTTQVKGNPLSNTITLSSRTLKGGSGCVVEAVDTYTYRRPETTNGEYGNFPQRQHEEHVLSPDEALNGRSGTLTTAGGPGTAEEKPNLERHGALA</sequence>
<evidence type="ECO:0000256" key="1">
    <source>
        <dbReference type="SAM" id="MobiDB-lite"/>
    </source>
</evidence>
<dbReference type="Proteomes" id="UP001212841">
    <property type="component" value="Unassembled WGS sequence"/>
</dbReference>
<name>A0AAD5SM76_9FUNG</name>
<protein>
    <submittedName>
        <fullName evidence="2">Uncharacterized protein</fullName>
    </submittedName>
</protein>
<feature type="region of interest" description="Disordered" evidence="1">
    <location>
        <begin position="264"/>
        <end position="298"/>
    </location>
</feature>
<feature type="compositionally biased region" description="Basic and acidic residues" evidence="1">
    <location>
        <begin position="285"/>
        <end position="298"/>
    </location>
</feature>
<comment type="caution">
    <text evidence="2">The sequence shown here is derived from an EMBL/GenBank/DDBJ whole genome shotgun (WGS) entry which is preliminary data.</text>
</comment>
<evidence type="ECO:0000313" key="2">
    <source>
        <dbReference type="EMBL" id="KAJ3056636.1"/>
    </source>
</evidence>
<organism evidence="2 3">
    <name type="scientific">Rhizophlyctis rosea</name>
    <dbReference type="NCBI Taxonomy" id="64517"/>
    <lineage>
        <taxon>Eukaryota</taxon>
        <taxon>Fungi</taxon>
        <taxon>Fungi incertae sedis</taxon>
        <taxon>Chytridiomycota</taxon>
        <taxon>Chytridiomycota incertae sedis</taxon>
        <taxon>Chytridiomycetes</taxon>
        <taxon>Rhizophlyctidales</taxon>
        <taxon>Rhizophlyctidaceae</taxon>
        <taxon>Rhizophlyctis</taxon>
    </lineage>
</organism>